<dbReference type="GO" id="GO:0006879">
    <property type="term" value="P:intracellular iron ion homeostasis"/>
    <property type="evidence" value="ECO:0007669"/>
    <property type="project" value="UniProtKB-KW"/>
</dbReference>
<evidence type="ECO:0000256" key="3">
    <source>
        <dbReference type="ARBA" id="ARBA00023002"/>
    </source>
</evidence>
<dbReference type="Pfam" id="PF00210">
    <property type="entry name" value="Ferritin"/>
    <property type="match status" value="1"/>
</dbReference>
<dbReference type="EMBL" id="CP001338">
    <property type="protein sequence ID" value="ACL16292.1"/>
    <property type="molecule type" value="Genomic_DNA"/>
</dbReference>
<keyword evidence="4" id="KW-0408">Iron</keyword>
<gene>
    <name evidence="6" type="ordered locus">Mpal_0940</name>
</gene>
<sequence length="162" mass="18743">MIKKSIEEALNKQVNREYYSAYLYLSMSSYLDSINLKGFAHWLRVQAREELAHGMKLYDHLIAMNGRALLQPIEAPPEEWKSTEEVFEQVYDHEQKVTAMISALMDLTLEKKDYATAAALQWFVTEQIEEEGNALAILEQIKTVGDVPGHLFYLDHHLAKRE</sequence>
<dbReference type="AlphaFoldDB" id="B8GGN7"/>
<dbReference type="KEGG" id="mpl:Mpal_0940"/>
<reference evidence="6 7" key="1">
    <citation type="journal article" date="2015" name="Genome Announc.">
        <title>Complete Genome Sequence of Methanosphaerula palustris E1-9CT, a Hydrogenotrophic Methanogen Isolated from a Minerotrophic Fen Peatland.</title>
        <authorList>
            <person name="Cadillo-Quiroz H."/>
            <person name="Browne P."/>
            <person name="Kyrpides N."/>
            <person name="Woyke T."/>
            <person name="Goodwin L."/>
            <person name="Detter C."/>
            <person name="Yavitt J.B."/>
            <person name="Zinder S.H."/>
        </authorList>
    </citation>
    <scope>NUCLEOTIDE SEQUENCE [LARGE SCALE GENOMIC DNA]</scope>
    <source>
        <strain evidence="7">ATCC BAA-1556 / DSM 19958 / E1-9c</strain>
    </source>
</reference>
<dbReference type="InterPro" id="IPR008331">
    <property type="entry name" value="Ferritin_DPS_dom"/>
</dbReference>
<accession>B8GGN7</accession>
<keyword evidence="7" id="KW-1185">Reference proteome</keyword>
<organism evidence="6 7">
    <name type="scientific">Methanosphaerula palustris (strain ATCC BAA-1556 / DSM 19958 / E1-9c)</name>
    <dbReference type="NCBI Taxonomy" id="521011"/>
    <lineage>
        <taxon>Archaea</taxon>
        <taxon>Methanobacteriati</taxon>
        <taxon>Methanobacteriota</taxon>
        <taxon>Stenosarchaea group</taxon>
        <taxon>Methanomicrobia</taxon>
        <taxon>Methanomicrobiales</taxon>
        <taxon>Methanoregulaceae</taxon>
        <taxon>Methanosphaerula</taxon>
    </lineage>
</organism>
<dbReference type="CDD" id="cd01055">
    <property type="entry name" value="Nonheme_Ferritin"/>
    <property type="match status" value="1"/>
</dbReference>
<dbReference type="GO" id="GO:0008199">
    <property type="term" value="F:ferric iron binding"/>
    <property type="evidence" value="ECO:0007669"/>
    <property type="project" value="InterPro"/>
</dbReference>
<keyword evidence="1" id="KW-0409">Iron storage</keyword>
<feature type="domain" description="Ferritin-like diiron" evidence="5">
    <location>
        <begin position="1"/>
        <end position="145"/>
    </location>
</feature>
<dbReference type="GO" id="GO:0005829">
    <property type="term" value="C:cytosol"/>
    <property type="evidence" value="ECO:0007669"/>
    <property type="project" value="TreeGrafter"/>
</dbReference>
<evidence type="ECO:0000313" key="7">
    <source>
        <dbReference type="Proteomes" id="UP000002457"/>
    </source>
</evidence>
<keyword evidence="2" id="KW-0479">Metal-binding</keyword>
<dbReference type="RefSeq" id="WP_012617611.1">
    <property type="nucleotide sequence ID" value="NC_011832.1"/>
</dbReference>
<dbReference type="InterPro" id="IPR009040">
    <property type="entry name" value="Ferritin-like_diiron"/>
</dbReference>
<dbReference type="PANTHER" id="PTHR11431">
    <property type="entry name" value="FERRITIN"/>
    <property type="match status" value="1"/>
</dbReference>
<dbReference type="InterPro" id="IPR001519">
    <property type="entry name" value="Ferritin"/>
</dbReference>
<dbReference type="OrthoDB" id="4859at2157"/>
<dbReference type="InterPro" id="IPR041719">
    <property type="entry name" value="Ferritin_prok"/>
</dbReference>
<protein>
    <submittedName>
        <fullName evidence="6">Ferritin Dps family protein</fullName>
    </submittedName>
</protein>
<name>B8GGN7_METPE</name>
<dbReference type="GO" id="GO:0006826">
    <property type="term" value="P:iron ion transport"/>
    <property type="evidence" value="ECO:0007669"/>
    <property type="project" value="InterPro"/>
</dbReference>
<dbReference type="STRING" id="521011.Mpal_0940"/>
<dbReference type="FunFam" id="1.20.1260.10:FF:000001">
    <property type="entry name" value="Non-heme ferritin"/>
    <property type="match status" value="1"/>
</dbReference>
<dbReference type="GO" id="GO:0004322">
    <property type="term" value="F:ferroxidase activity"/>
    <property type="evidence" value="ECO:0007669"/>
    <property type="project" value="TreeGrafter"/>
</dbReference>
<proteinExistence type="predicted"/>
<dbReference type="eggNOG" id="arCOG01095">
    <property type="taxonomic scope" value="Archaea"/>
</dbReference>
<dbReference type="GO" id="GO:0042802">
    <property type="term" value="F:identical protein binding"/>
    <property type="evidence" value="ECO:0007669"/>
    <property type="project" value="UniProtKB-ARBA"/>
</dbReference>
<evidence type="ECO:0000256" key="2">
    <source>
        <dbReference type="ARBA" id="ARBA00022723"/>
    </source>
</evidence>
<dbReference type="SUPFAM" id="SSF47240">
    <property type="entry name" value="Ferritin-like"/>
    <property type="match status" value="1"/>
</dbReference>
<dbReference type="HOGENOM" id="CLU_065681_1_2_2"/>
<evidence type="ECO:0000256" key="4">
    <source>
        <dbReference type="ARBA" id="ARBA00023004"/>
    </source>
</evidence>
<dbReference type="InterPro" id="IPR012347">
    <property type="entry name" value="Ferritin-like"/>
</dbReference>
<dbReference type="GeneID" id="7272433"/>
<keyword evidence="3" id="KW-0560">Oxidoreductase</keyword>
<evidence type="ECO:0000259" key="5">
    <source>
        <dbReference type="PROSITE" id="PS50905"/>
    </source>
</evidence>
<dbReference type="InterPro" id="IPR009078">
    <property type="entry name" value="Ferritin-like_SF"/>
</dbReference>
<dbReference type="GO" id="GO:0008198">
    <property type="term" value="F:ferrous iron binding"/>
    <property type="evidence" value="ECO:0007669"/>
    <property type="project" value="TreeGrafter"/>
</dbReference>
<dbReference type="PANTHER" id="PTHR11431:SF127">
    <property type="entry name" value="BACTERIAL NON-HEME FERRITIN"/>
    <property type="match status" value="1"/>
</dbReference>
<dbReference type="Proteomes" id="UP000002457">
    <property type="component" value="Chromosome"/>
</dbReference>
<evidence type="ECO:0000256" key="1">
    <source>
        <dbReference type="ARBA" id="ARBA00022434"/>
    </source>
</evidence>
<evidence type="ECO:0000313" key="6">
    <source>
        <dbReference type="EMBL" id="ACL16292.1"/>
    </source>
</evidence>
<dbReference type="PROSITE" id="PS50905">
    <property type="entry name" value="FERRITIN_LIKE"/>
    <property type="match status" value="1"/>
</dbReference>
<dbReference type="Gene3D" id="1.20.1260.10">
    <property type="match status" value="1"/>
</dbReference>